<feature type="compositionally biased region" description="Basic and acidic residues" evidence="2">
    <location>
        <begin position="558"/>
        <end position="587"/>
    </location>
</feature>
<dbReference type="InterPro" id="IPR036886">
    <property type="entry name" value="Villin_headpiece_dom_sf"/>
</dbReference>
<dbReference type="Pfam" id="PF02209">
    <property type="entry name" value="VHP"/>
    <property type="match status" value="1"/>
</dbReference>
<evidence type="ECO:0000256" key="2">
    <source>
        <dbReference type="SAM" id="MobiDB-lite"/>
    </source>
</evidence>
<feature type="compositionally biased region" description="Polar residues" evidence="2">
    <location>
        <begin position="542"/>
        <end position="557"/>
    </location>
</feature>
<dbReference type="Gene3D" id="1.10.950.10">
    <property type="entry name" value="Villin headpiece domain"/>
    <property type="match status" value="1"/>
</dbReference>
<feature type="compositionally biased region" description="Basic and acidic residues" evidence="2">
    <location>
        <begin position="134"/>
        <end position="143"/>
    </location>
</feature>
<keyword evidence="1" id="KW-0677">Repeat</keyword>
<dbReference type="SMART" id="SM00153">
    <property type="entry name" value="VHP"/>
    <property type="match status" value="1"/>
</dbReference>
<dbReference type="GO" id="GO:0005546">
    <property type="term" value="F:phosphatidylinositol-4,5-bisphosphate binding"/>
    <property type="evidence" value="ECO:0007669"/>
    <property type="project" value="TreeGrafter"/>
</dbReference>
<feature type="compositionally biased region" description="Basic and acidic residues" evidence="2">
    <location>
        <begin position="426"/>
        <end position="439"/>
    </location>
</feature>
<protein>
    <submittedName>
        <fullName evidence="4">Villin</fullName>
    </submittedName>
</protein>
<dbReference type="InterPro" id="IPR029006">
    <property type="entry name" value="ADF-H/Gelsolin-like_dom_sf"/>
</dbReference>
<feature type="compositionally biased region" description="Low complexity" evidence="2">
    <location>
        <begin position="144"/>
        <end position="158"/>
    </location>
</feature>
<reference evidence="4" key="1">
    <citation type="submission" date="2022-08" db="EMBL/GenBank/DDBJ databases">
        <title>Novel sulphate-reducing endosymbionts in the free-living metamonad Anaeramoeba.</title>
        <authorList>
            <person name="Jerlstrom-Hultqvist J."/>
            <person name="Cepicka I."/>
            <person name="Gallot-Lavallee L."/>
            <person name="Salas-Leiva D."/>
            <person name="Curtis B.A."/>
            <person name="Zahonova K."/>
            <person name="Pipaliya S."/>
            <person name="Dacks J."/>
            <person name="Roger A.J."/>
        </authorList>
    </citation>
    <scope>NUCLEOTIDE SEQUENCE</scope>
    <source>
        <strain evidence="4">Busselton2</strain>
    </source>
</reference>
<evidence type="ECO:0000313" key="5">
    <source>
        <dbReference type="Proteomes" id="UP001146793"/>
    </source>
</evidence>
<dbReference type="SUPFAM" id="SSF47050">
    <property type="entry name" value="VHP, Villin headpiece domain"/>
    <property type="match status" value="1"/>
</dbReference>
<dbReference type="GO" id="GO:0008154">
    <property type="term" value="P:actin polymerization or depolymerization"/>
    <property type="evidence" value="ECO:0007669"/>
    <property type="project" value="TreeGrafter"/>
</dbReference>
<feature type="compositionally biased region" description="Basic and acidic residues" evidence="2">
    <location>
        <begin position="446"/>
        <end position="468"/>
    </location>
</feature>
<feature type="compositionally biased region" description="Basic residues" evidence="2">
    <location>
        <begin position="245"/>
        <end position="256"/>
    </location>
</feature>
<dbReference type="Proteomes" id="UP001146793">
    <property type="component" value="Unassembled WGS sequence"/>
</dbReference>
<dbReference type="PRINTS" id="PR00597">
    <property type="entry name" value="GELSOLIN"/>
</dbReference>
<dbReference type="PANTHER" id="PTHR11977:SF51">
    <property type="entry name" value="PROTEIN FLIGHTLESS-1 HOMOLOG"/>
    <property type="match status" value="1"/>
</dbReference>
<dbReference type="GO" id="GO:0005737">
    <property type="term" value="C:cytoplasm"/>
    <property type="evidence" value="ECO:0007669"/>
    <property type="project" value="TreeGrafter"/>
</dbReference>
<feature type="compositionally biased region" description="Basic and acidic residues" evidence="2">
    <location>
        <begin position="159"/>
        <end position="183"/>
    </location>
</feature>
<feature type="compositionally biased region" description="Low complexity" evidence="2">
    <location>
        <begin position="779"/>
        <end position="788"/>
    </location>
</feature>
<feature type="compositionally biased region" description="Basic and acidic residues" evidence="2">
    <location>
        <begin position="789"/>
        <end position="814"/>
    </location>
</feature>
<gene>
    <name evidence="4" type="ORF">M0812_30175</name>
</gene>
<dbReference type="GO" id="GO:0051016">
    <property type="term" value="P:barbed-end actin filament capping"/>
    <property type="evidence" value="ECO:0007669"/>
    <property type="project" value="TreeGrafter"/>
</dbReference>
<feature type="domain" description="HP" evidence="3">
    <location>
        <begin position="1657"/>
        <end position="1720"/>
    </location>
</feature>
<accession>A0AAV7Y1A7</accession>
<name>A0AAV7Y1A7_9EUKA</name>
<feature type="compositionally biased region" description="Basic residues" evidence="2">
    <location>
        <begin position="845"/>
        <end position="860"/>
    </location>
</feature>
<sequence>MSEKKKDQKKRITKHGVRPRSQRRSLKPKKVKKEKKRKLILKEECGEDFLEEKILLHPYLNPLEQTRLKRKQREVPDWLIVNRSRLVVEVAATGKKKLYKKRLEGIFSRMVSEKTKKMLRSQWKTYRDRFDETGSEFDHRSDSYQDYDSYSYSDTSESYSDHEKEIPNKEPKPEPKSKQEKITANKSQKTNKIQQKEKQQHQEEEEEQQSQKAPKKILKEENKKVQEKPKPKPVTKKEEKPKPIPNKKKTKPKPIPKRKDVTIPPKPKTLTKPKIVEKKTKQEKTQEPEKKKNKEKPKAKQEKPAEKPKPKPVTKKEPKQKPIPNKKKTKPKPIPKRKVVSTSPKVPATIPKRKVISNKTKPETKKEPEEKPEPKPVTKKESKEEKPKPVTKKEEKPKPIRKRKVVSTTSKVPATIPKRKVISKKPKPETKKEPEEKPKPKPKPVTKKESKEEKPKEPEMKKKEEKPKPIPKRKVVSTTSKVPAIIPKRKVISKKPQPETNKEPEEKPEPKPVTKKESKEKPKPVTKKEPKPETKAEKTKKSVNSRISFWEQSNDNNETPRKETPKPKSLENLIEHDKKSVIKKETQPKTLQKINKEQKKEIKNKEPKIKEEPKKKIETKKQIKPEPKPKTFTKPEPKPEIKEIQKKEPKPTLKPAKQIEPKKQIKPEPKPKTFTKPEPKPEIEIKEPKPIKKPAKKIEPKKQIKPELKPKTFTKPEPKPEIKEIQKKEPKPTLKPKKQIEPKKKIEPKKQIKPEPKPKTFTKPEPKPEIEIKEKEIQQQEPKININKNQKEEKPKIKASDKKHETFKNKKERENYFQEMQNSFKLSFQQTLQKKKEPTTEPKAPKKLTHIKRPKRRNIRQRTNLKTDHLNLVDPKKAAGAKPKNNEQEKTENGIPIGEIRNLRSRLKKTENPDERDRGVMLGRVVGGGGGGGGGKGKDGDSNQQRVRKRRKDRSFELYQVRGKKNIRIRLIEPTIKSLNREDVFIVETKMVIYIWCGANSNRIERGVGLDFANKLKQQKHMGRPKLVTLVDGENDLAEGIDSETKKKLRNKNFSKDIDQKHAKPFWKLFKGAKKSQVSEKNKSKMGKVEFENWWIDQITLYQFQLDGELVEICKGFVEGREVLDTTSVFVLVSSSGVFLWIGKKVKWALRQKSRQATEQLTKRFKLTKWNPIKRNFENGEDPLFKLHFISWPDSLMIAVSAPRFRGNKAKANSQQIFDLAKMLTEEPPKETVLPNDGSGKKTIWWVDQNNKHLLPENYYGHFCQNQSYVIHYRYVPEHGKEYNCIFFWQGRYASINEKGASALLTIETGNKELGGEAKQIRVPQGFESIFFHFTFNNSMIMHFGNKEKWDGKTVPFDAPALYQIKSENNYPCRIEKRVKISYIKAPELKNDPYKCRAIQVPLRVGSINSFSCFVLISKDKIYLWKGERVSNVDYEHCKKDIIPRFLKIEKREVIQINENHESKQSGKFYDIFFTEMLKSDPNNDQWKKIIKQSSWKKKRALFNKNYFVLPKKLTLNEDSQGQSQIKLWECRYEKGIFDVEKIPVLQQLLKHDHCYILDVNWALFLWIGLLVNQKGEIAKKSIDTSIKYHLKIKKKFKNYRAFKIIGGHEPQEFVSYFWGWDDSINVNNPRIKIKKRKISVLQDIEVLGENGSKNKKNVSKKYTFQQLTGKNPPDEVDRTRLEDYLLDEEFQKILKMSKQEFERLPQWKKRQKKKQSNLF</sequence>
<feature type="compositionally biased region" description="Basic and acidic residues" evidence="2">
    <location>
        <begin position="834"/>
        <end position="844"/>
    </location>
</feature>
<dbReference type="PANTHER" id="PTHR11977">
    <property type="entry name" value="VILLIN"/>
    <property type="match status" value="1"/>
</dbReference>
<feature type="compositionally biased region" description="Basic and acidic residues" evidence="2">
    <location>
        <begin position="865"/>
        <end position="877"/>
    </location>
</feature>
<feature type="compositionally biased region" description="Basic and acidic residues" evidence="2">
    <location>
        <begin position="594"/>
        <end position="778"/>
    </location>
</feature>
<feature type="compositionally biased region" description="Basic and acidic residues" evidence="2">
    <location>
        <begin position="217"/>
        <end position="242"/>
    </location>
</feature>
<dbReference type="SMART" id="SM00262">
    <property type="entry name" value="GEL"/>
    <property type="match status" value="5"/>
</dbReference>
<dbReference type="GO" id="GO:0051014">
    <property type="term" value="P:actin filament severing"/>
    <property type="evidence" value="ECO:0007669"/>
    <property type="project" value="TreeGrafter"/>
</dbReference>
<evidence type="ECO:0000313" key="4">
    <source>
        <dbReference type="EMBL" id="KAJ3423642.1"/>
    </source>
</evidence>
<dbReference type="PROSITE" id="PS51089">
    <property type="entry name" value="HP"/>
    <property type="match status" value="1"/>
</dbReference>
<dbReference type="GO" id="GO:0015629">
    <property type="term" value="C:actin cytoskeleton"/>
    <property type="evidence" value="ECO:0007669"/>
    <property type="project" value="TreeGrafter"/>
</dbReference>
<feature type="compositionally biased region" description="Basic residues" evidence="2">
    <location>
        <begin position="7"/>
        <end position="34"/>
    </location>
</feature>
<dbReference type="SUPFAM" id="SSF55753">
    <property type="entry name" value="Actin depolymerizing proteins"/>
    <property type="match status" value="5"/>
</dbReference>
<feature type="compositionally biased region" description="Basic and acidic residues" evidence="2">
    <location>
        <begin position="496"/>
        <end position="540"/>
    </location>
</feature>
<comment type="caution">
    <text evidence="4">The sequence shown here is derived from an EMBL/GenBank/DDBJ whole genome shotgun (WGS) entry which is preliminary data.</text>
</comment>
<dbReference type="Pfam" id="PF00626">
    <property type="entry name" value="Gelsolin"/>
    <property type="match status" value="2"/>
</dbReference>
<proteinExistence type="predicted"/>
<dbReference type="InterPro" id="IPR007122">
    <property type="entry name" value="Villin/Gelsolin"/>
</dbReference>
<feature type="region of interest" description="Disordered" evidence="2">
    <location>
        <begin position="1"/>
        <end position="34"/>
    </location>
</feature>
<feature type="compositionally biased region" description="Basic and acidic residues" evidence="2">
    <location>
        <begin position="908"/>
        <end position="919"/>
    </location>
</feature>
<feature type="compositionally biased region" description="Gly residues" evidence="2">
    <location>
        <begin position="925"/>
        <end position="935"/>
    </location>
</feature>
<dbReference type="Gene3D" id="3.40.20.10">
    <property type="entry name" value="Severin"/>
    <property type="match status" value="5"/>
</dbReference>
<dbReference type="EMBL" id="JANTQA010000076">
    <property type="protein sequence ID" value="KAJ3423642.1"/>
    <property type="molecule type" value="Genomic_DNA"/>
</dbReference>
<feature type="compositionally biased region" description="Basic residues" evidence="2">
    <location>
        <begin position="324"/>
        <end position="339"/>
    </location>
</feature>
<feature type="compositionally biased region" description="Basic and acidic residues" evidence="2">
    <location>
        <begin position="360"/>
        <end position="398"/>
    </location>
</feature>
<organism evidence="4 5">
    <name type="scientific">Anaeramoeba flamelloides</name>
    <dbReference type="NCBI Taxonomy" id="1746091"/>
    <lineage>
        <taxon>Eukaryota</taxon>
        <taxon>Metamonada</taxon>
        <taxon>Anaeramoebidae</taxon>
        <taxon>Anaeramoeba</taxon>
    </lineage>
</organism>
<evidence type="ECO:0000256" key="1">
    <source>
        <dbReference type="ARBA" id="ARBA00022737"/>
    </source>
</evidence>
<feature type="region of interest" description="Disordered" evidence="2">
    <location>
        <begin position="830"/>
        <end position="955"/>
    </location>
</feature>
<evidence type="ECO:0000259" key="3">
    <source>
        <dbReference type="PROSITE" id="PS51089"/>
    </source>
</evidence>
<feature type="region of interest" description="Disordered" evidence="2">
    <location>
        <begin position="134"/>
        <end position="814"/>
    </location>
</feature>
<dbReference type="InterPro" id="IPR007123">
    <property type="entry name" value="Gelsolin-like_dom"/>
</dbReference>
<feature type="compositionally biased region" description="Basic and acidic residues" evidence="2">
    <location>
        <begin position="274"/>
        <end position="320"/>
    </location>
</feature>
<dbReference type="GO" id="GO:0051015">
    <property type="term" value="F:actin filament binding"/>
    <property type="evidence" value="ECO:0007669"/>
    <property type="project" value="InterPro"/>
</dbReference>
<dbReference type="InterPro" id="IPR003128">
    <property type="entry name" value="Villin_headpiece"/>
</dbReference>